<accession>A0A9N9KG38</accession>
<evidence type="ECO:0000313" key="3">
    <source>
        <dbReference type="Proteomes" id="UP000789405"/>
    </source>
</evidence>
<dbReference type="Gene3D" id="1.20.120.140">
    <property type="entry name" value="Signal recognition particle SRP54, nucleotide-binding domain"/>
    <property type="match status" value="1"/>
</dbReference>
<dbReference type="OrthoDB" id="2447929at2759"/>
<dbReference type="Proteomes" id="UP000789405">
    <property type="component" value="Unassembled WGS sequence"/>
</dbReference>
<dbReference type="SMART" id="SM00963">
    <property type="entry name" value="SRP54_N"/>
    <property type="match status" value="1"/>
</dbReference>
<dbReference type="AlphaFoldDB" id="A0A9N9KG38"/>
<dbReference type="GO" id="GO:0006614">
    <property type="term" value="P:SRP-dependent cotranslational protein targeting to membrane"/>
    <property type="evidence" value="ECO:0007669"/>
    <property type="project" value="InterPro"/>
</dbReference>
<dbReference type="GO" id="GO:0005789">
    <property type="term" value="C:endoplasmic reticulum membrane"/>
    <property type="evidence" value="ECO:0007669"/>
    <property type="project" value="TreeGrafter"/>
</dbReference>
<protein>
    <submittedName>
        <fullName evidence="2">22529_t:CDS:1</fullName>
    </submittedName>
</protein>
<feature type="non-terminal residue" evidence="2">
    <location>
        <position position="114"/>
    </location>
</feature>
<feature type="domain" description="Signal recognition particle SRP54 helical bundle" evidence="1">
    <location>
        <begin position="5"/>
        <end position="76"/>
    </location>
</feature>
<reference evidence="2" key="1">
    <citation type="submission" date="2021-06" db="EMBL/GenBank/DDBJ databases">
        <authorList>
            <person name="Kallberg Y."/>
            <person name="Tangrot J."/>
            <person name="Rosling A."/>
        </authorList>
    </citation>
    <scope>NUCLEOTIDE SEQUENCE</scope>
    <source>
        <strain evidence="2">MA453B</strain>
    </source>
</reference>
<gene>
    <name evidence="2" type="ORF">DERYTH_LOCUS28139</name>
</gene>
<dbReference type="EMBL" id="CAJVPY010068394">
    <property type="protein sequence ID" value="CAG8826692.1"/>
    <property type="molecule type" value="Genomic_DNA"/>
</dbReference>
<dbReference type="InterPro" id="IPR013822">
    <property type="entry name" value="Signal_recog_particl_SRP54_hlx"/>
</dbReference>
<dbReference type="InterPro" id="IPR036225">
    <property type="entry name" value="SRP/SRP_N"/>
</dbReference>
<sequence length="114" mass="12662">KGSSMFSFFKNITGQKAITEEDLAQVLANMKEHLIKKNVAADISTHLCESVAKNLIINNLTDYFIKAIRSTVKQAMEASLKRILTPKTSVDLLRDIGQSQAESRPYTICFVGVN</sequence>
<organism evidence="2 3">
    <name type="scientific">Dentiscutata erythropus</name>
    <dbReference type="NCBI Taxonomy" id="1348616"/>
    <lineage>
        <taxon>Eukaryota</taxon>
        <taxon>Fungi</taxon>
        <taxon>Fungi incertae sedis</taxon>
        <taxon>Mucoromycota</taxon>
        <taxon>Glomeromycotina</taxon>
        <taxon>Glomeromycetes</taxon>
        <taxon>Diversisporales</taxon>
        <taxon>Gigasporaceae</taxon>
        <taxon>Dentiscutata</taxon>
    </lineage>
</organism>
<dbReference type="GO" id="GO:0005047">
    <property type="term" value="F:signal recognition particle binding"/>
    <property type="evidence" value="ECO:0007669"/>
    <property type="project" value="TreeGrafter"/>
</dbReference>
<evidence type="ECO:0000259" key="1">
    <source>
        <dbReference type="SMART" id="SM00963"/>
    </source>
</evidence>
<feature type="non-terminal residue" evidence="2">
    <location>
        <position position="1"/>
    </location>
</feature>
<dbReference type="InterPro" id="IPR042101">
    <property type="entry name" value="SRP54_N_sf"/>
</dbReference>
<keyword evidence="3" id="KW-1185">Reference proteome</keyword>
<comment type="caution">
    <text evidence="2">The sequence shown here is derived from an EMBL/GenBank/DDBJ whole genome shotgun (WGS) entry which is preliminary data.</text>
</comment>
<dbReference type="SUPFAM" id="SSF47364">
    <property type="entry name" value="Domain of the SRP/SRP receptor G-proteins"/>
    <property type="match status" value="1"/>
</dbReference>
<name>A0A9N9KG38_9GLOM</name>
<dbReference type="GO" id="GO:0003924">
    <property type="term" value="F:GTPase activity"/>
    <property type="evidence" value="ECO:0007669"/>
    <property type="project" value="TreeGrafter"/>
</dbReference>
<dbReference type="Pfam" id="PF02881">
    <property type="entry name" value="SRP54_N"/>
    <property type="match status" value="1"/>
</dbReference>
<dbReference type="PANTHER" id="PTHR43134">
    <property type="entry name" value="SIGNAL RECOGNITION PARTICLE RECEPTOR SUBUNIT ALPHA"/>
    <property type="match status" value="1"/>
</dbReference>
<dbReference type="PANTHER" id="PTHR43134:SF1">
    <property type="entry name" value="SIGNAL RECOGNITION PARTICLE RECEPTOR SUBUNIT ALPHA"/>
    <property type="match status" value="1"/>
</dbReference>
<dbReference type="GO" id="GO:0005525">
    <property type="term" value="F:GTP binding"/>
    <property type="evidence" value="ECO:0007669"/>
    <property type="project" value="InterPro"/>
</dbReference>
<evidence type="ECO:0000313" key="2">
    <source>
        <dbReference type="EMBL" id="CAG8826692.1"/>
    </source>
</evidence>
<proteinExistence type="predicted"/>